<dbReference type="Proteomes" id="UP000095472">
    <property type="component" value="Chromosome"/>
</dbReference>
<reference evidence="1 2" key="1">
    <citation type="journal article" date="2016" name="Genome Announc.">
        <title>Draft Genome Sequence of the Thermotolerant Cyanobacterium Desertifilum sp. IPPAS B-1220.</title>
        <authorList>
            <person name="Mironov K.S."/>
            <person name="Sinetova M.A."/>
            <person name="Bolatkhan K."/>
            <person name="Zayadan B.K."/>
            <person name="Ustinova V.V."/>
            <person name="Kupriyanova E.V."/>
            <person name="Skrypnik A.N."/>
            <person name="Gogoleva N.E."/>
            <person name="Gogolev Y.V."/>
            <person name="Los D.A."/>
        </authorList>
    </citation>
    <scope>NUCLEOTIDE SEQUENCE [LARGE SCALE GENOMIC DNA]</scope>
    <source>
        <strain evidence="1 2">IPPAS B-1220</strain>
    </source>
</reference>
<accession>A0ACD5GWD9</accession>
<name>A0ACD5GWD9_9CYAN</name>
<sequence length="305" mass="31113">MQLTGSGILIERGDVIVSRSSVAAQTAHFLASNHLKLSESHIQTTGNLTLFANQVIQIRDGLERSFLANAGGNLILQGNQMIDILALNHLQTPFVSGGNLRLISGGIISGDAQFQAGGNFELLNLTGEGGEFISLFDPIIRSNGDVIFGDYTGVSLKIESQGSITGGNITITAPDAAVPSNDPDSALLQSEKAIILRAGVAALSDVPNLPPEQASGNTTFIPGIQASSPGRIVVNNLNTSGTTNGLANGGSIILSAPGDILINNINSGSNVGNGGSIFVESTNGSLQISGLINSSSQTGQGGLSP</sequence>
<gene>
    <name evidence="1" type="ORF">BH720_004990</name>
</gene>
<keyword evidence="2" id="KW-1185">Reference proteome</keyword>
<dbReference type="EMBL" id="CP182909">
    <property type="protein sequence ID" value="XPM65163.1"/>
    <property type="molecule type" value="Genomic_DNA"/>
</dbReference>
<evidence type="ECO:0000313" key="2">
    <source>
        <dbReference type="Proteomes" id="UP000095472"/>
    </source>
</evidence>
<organism evidence="1 2">
    <name type="scientific">Desertifilum tharense IPPAS B-1220</name>
    <dbReference type="NCBI Taxonomy" id="1781255"/>
    <lineage>
        <taxon>Bacteria</taxon>
        <taxon>Bacillati</taxon>
        <taxon>Cyanobacteriota</taxon>
        <taxon>Cyanophyceae</taxon>
        <taxon>Desertifilales</taxon>
        <taxon>Desertifilaceae</taxon>
        <taxon>Desertifilum</taxon>
    </lineage>
</organism>
<proteinExistence type="predicted"/>
<protein>
    <submittedName>
        <fullName evidence="1">Uncharacterized protein</fullName>
    </submittedName>
</protein>
<evidence type="ECO:0000313" key="1">
    <source>
        <dbReference type="EMBL" id="XPM65163.1"/>
    </source>
</evidence>